<name>F5XT90_MICPN</name>
<protein>
    <submittedName>
        <fullName evidence="3">Uncharacterized protein</fullName>
    </submittedName>
</protein>
<dbReference type="STRING" id="1032480.MLP_19480"/>
<dbReference type="PANTHER" id="PTHR33744">
    <property type="entry name" value="CARBOHYDRATE DIACID REGULATOR"/>
    <property type="match status" value="1"/>
</dbReference>
<dbReference type="KEGG" id="mph:MLP_19480"/>
<dbReference type="InterPro" id="IPR025736">
    <property type="entry name" value="PucR_C-HTH_dom"/>
</dbReference>
<dbReference type="InterPro" id="IPR042070">
    <property type="entry name" value="PucR_C-HTH_sf"/>
</dbReference>
<keyword evidence="4" id="KW-1185">Reference proteome</keyword>
<organism evidence="3 4">
    <name type="scientific">Microlunatus phosphovorus (strain ATCC 700054 / DSM 10555 / JCM 9379 / NBRC 101784 / NCIMB 13414 / VKM Ac-1990 / NM-1)</name>
    <dbReference type="NCBI Taxonomy" id="1032480"/>
    <lineage>
        <taxon>Bacteria</taxon>
        <taxon>Bacillati</taxon>
        <taxon>Actinomycetota</taxon>
        <taxon>Actinomycetes</taxon>
        <taxon>Propionibacteriales</taxon>
        <taxon>Propionibacteriaceae</taxon>
        <taxon>Microlunatus</taxon>
    </lineage>
</organism>
<evidence type="ECO:0000313" key="4">
    <source>
        <dbReference type="Proteomes" id="UP000007947"/>
    </source>
</evidence>
<dbReference type="HOGENOM" id="CLU_044949_0_0_11"/>
<dbReference type="eggNOG" id="COG3835">
    <property type="taxonomic scope" value="Bacteria"/>
</dbReference>
<dbReference type="EMBL" id="AP012204">
    <property type="protein sequence ID" value="BAK34962.1"/>
    <property type="molecule type" value="Genomic_DNA"/>
</dbReference>
<evidence type="ECO:0000313" key="3">
    <source>
        <dbReference type="EMBL" id="BAK34962.1"/>
    </source>
</evidence>
<accession>F5XT90</accession>
<dbReference type="Proteomes" id="UP000007947">
    <property type="component" value="Chromosome"/>
</dbReference>
<feature type="domain" description="PucR C-terminal helix-turn-helix" evidence="1">
    <location>
        <begin position="347"/>
        <end position="403"/>
    </location>
</feature>
<feature type="domain" description="PucR-like N-terminal" evidence="2">
    <location>
        <begin position="18"/>
        <end position="185"/>
    </location>
</feature>
<dbReference type="Gene3D" id="1.10.10.2840">
    <property type="entry name" value="PucR C-terminal helix-turn-helix domain"/>
    <property type="match status" value="1"/>
</dbReference>
<gene>
    <name evidence="3" type="ordered locus">MLP_19480</name>
</gene>
<sequence>MVADSGPHLSDLGRAFRLDPEVLQILRDGLPQVATHTVNAVVAEVPDYRGARDGLMRDTITGAVRMALAGFLKLAGRGHDVDPSTPMGPTIEGAYALGRGEARGGRSMDGLLAAYRVGSRVSWRELGRVAAGAGLSATMMAEFAELLFAYIDGLSAASVAGHNDELTTSGLVRQRYRDRLVQRLLAGASPEVLTAAAERAGWSPSVGLTAVLLPSAQAHGVVALLGTETLQFAEDLPGSEGWDPDRSLTLLLVPDATAADRRHLLRLLVGRKAVVGPSRPWMQARSSYRRATRTLELATPPRGEQPTDSEDHLADLVVGADPEALIDLRVQVLRPLSALPESTRERLAETLLSWLLHQGRREQVAAELHIHPQTVRYRMGQLRDAYGERLHDPRFVRELILALPLCCRH</sequence>
<evidence type="ECO:0000259" key="2">
    <source>
        <dbReference type="Pfam" id="PF25906"/>
    </source>
</evidence>
<dbReference type="Pfam" id="PF25906">
    <property type="entry name" value="PucR-like_N"/>
    <property type="match status" value="1"/>
</dbReference>
<evidence type="ECO:0000259" key="1">
    <source>
        <dbReference type="Pfam" id="PF13556"/>
    </source>
</evidence>
<reference evidence="3 4" key="1">
    <citation type="submission" date="2011-05" db="EMBL/GenBank/DDBJ databases">
        <title>Whole genome sequence of Microlunatus phosphovorus NM-1.</title>
        <authorList>
            <person name="Hosoyama A."/>
            <person name="Sasaki K."/>
            <person name="Harada T."/>
            <person name="Igarashi R."/>
            <person name="Kawakoshi A."/>
            <person name="Sasagawa M."/>
            <person name="Fukada J."/>
            <person name="Nakamura S."/>
            <person name="Katano Y."/>
            <person name="Hanada S."/>
            <person name="Kamagata Y."/>
            <person name="Nakamura N."/>
            <person name="Yamazaki S."/>
            <person name="Fujita N."/>
        </authorList>
    </citation>
    <scope>NUCLEOTIDE SEQUENCE [LARGE SCALE GENOMIC DNA]</scope>
    <source>
        <strain evidence="4">ATCC 700054 / DSM 10555 / JCM 9379 / NBRC 101784 / NCIMB 13414 / VKM Ac-1990 / NM-1</strain>
    </source>
</reference>
<proteinExistence type="predicted"/>
<dbReference type="PANTHER" id="PTHR33744:SF1">
    <property type="entry name" value="DNA-BINDING TRANSCRIPTIONAL ACTIVATOR ADER"/>
    <property type="match status" value="1"/>
</dbReference>
<dbReference type="AlphaFoldDB" id="F5XT90"/>
<dbReference type="InterPro" id="IPR058663">
    <property type="entry name" value="PucR-like_N"/>
</dbReference>
<dbReference type="InterPro" id="IPR051448">
    <property type="entry name" value="CdaR-like_regulators"/>
</dbReference>
<dbReference type="Pfam" id="PF13556">
    <property type="entry name" value="HTH_30"/>
    <property type="match status" value="1"/>
</dbReference>